<proteinExistence type="predicted"/>
<evidence type="ECO:0000313" key="2">
    <source>
        <dbReference type="Proteomes" id="UP001281761"/>
    </source>
</evidence>
<keyword evidence="2" id="KW-1185">Reference proteome</keyword>
<sequence>MEERTLAINTSIDACLNRSPNSHSTVEPIQEPFLHFNANSDLSIEDKSKMYSSLVALVKVEYPFDDALQNRAVQFLKTLEPEWNEHDFAPKPATDLVPSSASPLSGFIEGILTLLSSPHSTIVAATFKFLRFTISAVSSAIRDGLMESDLVAKVFATVQPHTLPLTGNQSIIIDCIYLAFPSSLMDVGNISVIDKFKNRKMILEKVVLPSYRFVTFLITNRFILSDDLLRSFVYLLNTFLRIGPFHRPTLEFILTSPIVMAFSSCLSFVERDIDIWIPLMHICYSIGEWKIEGPEVAKSGKRMIRALISEGFDDSLDQMTMHEKSEHFSFRLVEDCLPFLKLMGSNVERPQWLHRR</sequence>
<organism evidence="1 2">
    <name type="scientific">Blattamonas nauphoetae</name>
    <dbReference type="NCBI Taxonomy" id="2049346"/>
    <lineage>
        <taxon>Eukaryota</taxon>
        <taxon>Metamonada</taxon>
        <taxon>Preaxostyla</taxon>
        <taxon>Oxymonadida</taxon>
        <taxon>Blattamonas</taxon>
    </lineage>
</organism>
<reference evidence="1 2" key="1">
    <citation type="journal article" date="2022" name="bioRxiv">
        <title>Genomics of Preaxostyla Flagellates Illuminates Evolutionary Transitions and the Path Towards Mitochondrial Loss.</title>
        <authorList>
            <person name="Novak L.V.F."/>
            <person name="Treitli S.C."/>
            <person name="Pyrih J."/>
            <person name="Halakuc P."/>
            <person name="Pipaliya S.V."/>
            <person name="Vacek V."/>
            <person name="Brzon O."/>
            <person name="Soukal P."/>
            <person name="Eme L."/>
            <person name="Dacks J.B."/>
            <person name="Karnkowska A."/>
            <person name="Elias M."/>
            <person name="Hampl V."/>
        </authorList>
    </citation>
    <scope>NUCLEOTIDE SEQUENCE [LARGE SCALE GENOMIC DNA]</scope>
    <source>
        <strain evidence="1">NAU3</strain>
        <tissue evidence="1">Gut</tissue>
    </source>
</reference>
<accession>A0ABQ9WTA1</accession>
<dbReference type="EMBL" id="JARBJD010000387">
    <property type="protein sequence ID" value="KAK2942719.1"/>
    <property type="molecule type" value="Genomic_DNA"/>
</dbReference>
<gene>
    <name evidence="1" type="ORF">BLNAU_22360</name>
</gene>
<evidence type="ECO:0000313" key="1">
    <source>
        <dbReference type="EMBL" id="KAK2942719.1"/>
    </source>
</evidence>
<comment type="caution">
    <text evidence="1">The sequence shown here is derived from an EMBL/GenBank/DDBJ whole genome shotgun (WGS) entry which is preliminary data.</text>
</comment>
<protein>
    <submittedName>
        <fullName evidence="1">Uncharacterized protein</fullName>
    </submittedName>
</protein>
<dbReference type="Proteomes" id="UP001281761">
    <property type="component" value="Unassembled WGS sequence"/>
</dbReference>
<name>A0ABQ9WTA1_9EUKA</name>